<gene>
    <name evidence="2" type="ORF">FO508_15060</name>
</gene>
<proteinExistence type="predicted"/>
<dbReference type="InterPro" id="IPR025164">
    <property type="entry name" value="Toastrack_DUF4097"/>
</dbReference>
<evidence type="ECO:0000313" key="2">
    <source>
        <dbReference type="EMBL" id="MDR4251645.1"/>
    </source>
</evidence>
<dbReference type="Gene3D" id="2.160.20.120">
    <property type="match status" value="1"/>
</dbReference>
<reference evidence="2" key="1">
    <citation type="submission" date="2019-07" db="EMBL/GenBank/DDBJ databases">
        <title>Phylogenomic Reclassification of ATCC Bacillus Strains and Various Taxa within the Genus Bacillus.</title>
        <authorList>
            <person name="Riojas M.A."/>
            <person name="Frank A.M."/>
            <person name="Fenn S.L."/>
            <person name="King S."/>
            <person name="Brower S."/>
            <person name="Hazbon M.H."/>
        </authorList>
    </citation>
    <scope>NUCLEOTIDE SEQUENCE</scope>
    <source>
        <strain evidence="2">ATCC 27142</strain>
    </source>
</reference>
<dbReference type="RefSeq" id="WP_309416228.1">
    <property type="nucleotide sequence ID" value="NZ_CP187658.1"/>
</dbReference>
<dbReference type="AlphaFoldDB" id="A0AAE3WNJ4"/>
<dbReference type="Proteomes" id="UP001182042">
    <property type="component" value="Unassembled WGS sequence"/>
</dbReference>
<dbReference type="Pfam" id="PF13349">
    <property type="entry name" value="DUF4097"/>
    <property type="match status" value="1"/>
</dbReference>
<accession>A0AAE3WNJ4</accession>
<evidence type="ECO:0000259" key="1">
    <source>
        <dbReference type="Pfam" id="PF13349"/>
    </source>
</evidence>
<protein>
    <submittedName>
        <fullName evidence="2">DUF4097 domain-containing protein</fullName>
    </submittedName>
</protein>
<dbReference type="EMBL" id="VKQA01000004">
    <property type="protein sequence ID" value="MDR4251645.1"/>
    <property type="molecule type" value="Genomic_DNA"/>
</dbReference>
<comment type="caution">
    <text evidence="2">The sequence shown here is derived from an EMBL/GenBank/DDBJ whole genome shotgun (WGS) entry which is preliminary data.</text>
</comment>
<evidence type="ECO:0000313" key="3">
    <source>
        <dbReference type="Proteomes" id="UP001182042"/>
    </source>
</evidence>
<organism evidence="2 3">
    <name type="scientific">Bacillus pumilus</name>
    <name type="common">Bacillus mesentericus</name>
    <dbReference type="NCBI Taxonomy" id="1408"/>
    <lineage>
        <taxon>Bacteria</taxon>
        <taxon>Bacillati</taxon>
        <taxon>Bacillota</taxon>
        <taxon>Bacilli</taxon>
        <taxon>Bacillales</taxon>
        <taxon>Bacillaceae</taxon>
        <taxon>Bacillus</taxon>
    </lineage>
</organism>
<sequence>MEHTVRIEESVVELSLDWLLGEVRIHHHDHPYLFIRQTTNQAFPKRYLLHHQVREGRLVIQDRRKRILSLGFHLYKTDVDIYLPKQQLQSISLRCKGANLQAERLKVENVSCHLTSGKTMLSGEIKHLHLETAGGLISSRQLVAQRLLLHATSSKVELTGAFLDVDLHVTGRRIQIHSTNMLDSLKSTSTGANVKVAIPENDGFTCYVKKRSGAFRNDFSCHREKEKMVHKNGLRSFEVDIRGGQFLLSHQI</sequence>
<feature type="domain" description="DUF4097" evidence="1">
    <location>
        <begin position="45"/>
        <end position="235"/>
    </location>
</feature>
<name>A0AAE3WNJ4_BACPU</name>